<dbReference type="Proteomes" id="UP000218785">
    <property type="component" value="Chromosome"/>
</dbReference>
<name>A0A1Z4N797_9CYAN</name>
<sequence length="203" mass="21743">MSKKGGSKYRMLSTKTIRWTGPVLAIAGWLATMVPSMAAATYSNNDYRACAGQLLRLNINVNSASQACAGALRPRELSRCVVKISRQTQISAVDALNSCTLARRPEELATCVVDISLYPSKEAANPAILNYCGRSLLPVSFSQCVVGLRTETKSALVPTLDTCISGSDRVSSFVPSSTSPLQPTTQFNPVFETTPIPAQPVNK</sequence>
<dbReference type="RefSeq" id="WP_096581257.1">
    <property type="nucleotide sequence ID" value="NZ_CAWNJS010000001.1"/>
</dbReference>
<keyword evidence="3" id="KW-1185">Reference proteome</keyword>
<evidence type="ECO:0000256" key="1">
    <source>
        <dbReference type="SAM" id="MobiDB-lite"/>
    </source>
</evidence>
<proteinExistence type="predicted"/>
<feature type="compositionally biased region" description="Polar residues" evidence="1">
    <location>
        <begin position="174"/>
        <end position="188"/>
    </location>
</feature>
<feature type="region of interest" description="Disordered" evidence="1">
    <location>
        <begin position="174"/>
        <end position="203"/>
    </location>
</feature>
<reference evidence="2 3" key="1">
    <citation type="submission" date="2017-06" db="EMBL/GenBank/DDBJ databases">
        <title>Genome sequencing of cyanobaciteial culture collection at National Institute for Environmental Studies (NIES).</title>
        <authorList>
            <person name="Hirose Y."/>
            <person name="Shimura Y."/>
            <person name="Fujisawa T."/>
            <person name="Nakamura Y."/>
            <person name="Kawachi M."/>
        </authorList>
    </citation>
    <scope>NUCLEOTIDE SEQUENCE [LARGE SCALE GENOMIC DNA]</scope>
    <source>
        <strain evidence="2 3">NIES-37</strain>
    </source>
</reference>
<dbReference type="KEGG" id="ttq:NIES37_55980"/>
<accession>A0A1Z4N797</accession>
<gene>
    <name evidence="2" type="ORF">NIES37_55980</name>
</gene>
<dbReference type="AlphaFoldDB" id="A0A1Z4N797"/>
<evidence type="ECO:0000313" key="3">
    <source>
        <dbReference type="Proteomes" id="UP000218785"/>
    </source>
</evidence>
<evidence type="ECO:0000313" key="2">
    <source>
        <dbReference type="EMBL" id="BAZ01595.1"/>
    </source>
</evidence>
<protein>
    <submittedName>
        <fullName evidence="2">Uncharacterized protein</fullName>
    </submittedName>
</protein>
<dbReference type="EMBL" id="AP018248">
    <property type="protein sequence ID" value="BAZ01595.1"/>
    <property type="molecule type" value="Genomic_DNA"/>
</dbReference>
<organism evidence="2 3">
    <name type="scientific">Tolypothrix tenuis PCC 7101</name>
    <dbReference type="NCBI Taxonomy" id="231146"/>
    <lineage>
        <taxon>Bacteria</taxon>
        <taxon>Bacillati</taxon>
        <taxon>Cyanobacteriota</taxon>
        <taxon>Cyanophyceae</taxon>
        <taxon>Nostocales</taxon>
        <taxon>Tolypothrichaceae</taxon>
        <taxon>Tolypothrix</taxon>
    </lineage>
</organism>